<dbReference type="GO" id="GO:0051879">
    <property type="term" value="F:Hsp90 protein binding"/>
    <property type="evidence" value="ECO:0007669"/>
    <property type="project" value="TreeGrafter"/>
</dbReference>
<dbReference type="Proteomes" id="UP000095280">
    <property type="component" value="Unplaced"/>
</dbReference>
<proteinExistence type="predicted"/>
<dbReference type="InterPro" id="IPR016024">
    <property type="entry name" value="ARM-type_fold"/>
</dbReference>
<dbReference type="SMART" id="SM00028">
    <property type="entry name" value="TPR"/>
    <property type="match status" value="3"/>
</dbReference>
<dbReference type="AlphaFoldDB" id="A0A1I8GNC5"/>
<dbReference type="InterPro" id="IPR011990">
    <property type="entry name" value="TPR-like_helical_dom_sf"/>
</dbReference>
<reference evidence="8" key="1">
    <citation type="submission" date="2016-11" db="UniProtKB">
        <authorList>
            <consortium name="WormBaseParasite"/>
        </authorList>
    </citation>
    <scope>IDENTIFICATION</scope>
</reference>
<evidence type="ECO:0000256" key="3">
    <source>
        <dbReference type="ARBA" id="ARBA00022490"/>
    </source>
</evidence>
<evidence type="ECO:0000256" key="5">
    <source>
        <dbReference type="ARBA" id="ARBA00022782"/>
    </source>
</evidence>
<dbReference type="SUPFAM" id="SSF48452">
    <property type="entry name" value="TPR-like"/>
    <property type="match status" value="1"/>
</dbReference>
<comment type="subcellular location">
    <subcellularLocation>
        <location evidence="1">Cytoplasm</location>
        <location evidence="1">Perinuclear region</location>
    </subcellularLocation>
</comment>
<evidence type="ECO:0000313" key="8">
    <source>
        <dbReference type="WBParaSite" id="maker-uti_cns_0002437-snap-gene-0.13-mRNA-1"/>
    </source>
</evidence>
<dbReference type="GO" id="GO:0007517">
    <property type="term" value="P:muscle organ development"/>
    <property type="evidence" value="ECO:0007669"/>
    <property type="project" value="UniProtKB-KW"/>
</dbReference>
<evidence type="ECO:0000256" key="4">
    <source>
        <dbReference type="ARBA" id="ARBA00022541"/>
    </source>
</evidence>
<keyword evidence="3" id="KW-0963">Cytoplasm</keyword>
<evidence type="ECO:0000313" key="7">
    <source>
        <dbReference type="Proteomes" id="UP000095280"/>
    </source>
</evidence>
<keyword evidence="6" id="KW-0143">Chaperone</keyword>
<keyword evidence="2" id="KW-0217">Developmental protein</keyword>
<dbReference type="InterPro" id="IPR019734">
    <property type="entry name" value="TPR_rpt"/>
</dbReference>
<evidence type="ECO:0000256" key="6">
    <source>
        <dbReference type="ARBA" id="ARBA00023186"/>
    </source>
</evidence>
<dbReference type="InterPro" id="IPR024660">
    <property type="entry name" value="UCS_central_dom"/>
</dbReference>
<keyword evidence="7" id="KW-1185">Reference proteome</keyword>
<accession>A0A1I8GNC5</accession>
<dbReference type="GO" id="GO:0030154">
    <property type="term" value="P:cell differentiation"/>
    <property type="evidence" value="ECO:0007669"/>
    <property type="project" value="UniProtKB-KW"/>
</dbReference>
<keyword evidence="4" id="KW-0517">Myogenesis</keyword>
<dbReference type="Gene3D" id="1.25.40.10">
    <property type="entry name" value="Tetratricopeptide repeat domain"/>
    <property type="match status" value="1"/>
</dbReference>
<dbReference type="Gene3D" id="1.25.10.10">
    <property type="entry name" value="Leucine-rich Repeat Variant"/>
    <property type="match status" value="3"/>
</dbReference>
<name>A0A1I8GNC5_9PLAT</name>
<protein>
    <submittedName>
        <fullName evidence="8">TPR_REGION domain-containing protein</fullName>
    </submittedName>
</protein>
<dbReference type="OrthoDB" id="199930at2759"/>
<keyword evidence="5" id="KW-0221">Differentiation</keyword>
<dbReference type="SUPFAM" id="SSF48371">
    <property type="entry name" value="ARM repeat"/>
    <property type="match status" value="2"/>
</dbReference>
<dbReference type="GO" id="GO:0048471">
    <property type="term" value="C:perinuclear region of cytoplasm"/>
    <property type="evidence" value="ECO:0007669"/>
    <property type="project" value="UniProtKB-SubCell"/>
</dbReference>
<organism evidence="7 8">
    <name type="scientific">Macrostomum lignano</name>
    <dbReference type="NCBI Taxonomy" id="282301"/>
    <lineage>
        <taxon>Eukaryota</taxon>
        <taxon>Metazoa</taxon>
        <taxon>Spiralia</taxon>
        <taxon>Lophotrochozoa</taxon>
        <taxon>Platyhelminthes</taxon>
        <taxon>Rhabditophora</taxon>
        <taxon>Macrostomorpha</taxon>
        <taxon>Macrostomida</taxon>
        <taxon>Macrostomidae</taxon>
        <taxon>Macrostomum</taxon>
    </lineage>
</organism>
<dbReference type="Pfam" id="PF11701">
    <property type="entry name" value="UNC45-central"/>
    <property type="match status" value="1"/>
</dbReference>
<dbReference type="PANTHER" id="PTHR45994">
    <property type="entry name" value="FI21225P1"/>
    <property type="match status" value="1"/>
</dbReference>
<evidence type="ECO:0000256" key="2">
    <source>
        <dbReference type="ARBA" id="ARBA00022473"/>
    </source>
</evidence>
<dbReference type="InterPro" id="IPR011989">
    <property type="entry name" value="ARM-like"/>
</dbReference>
<dbReference type="STRING" id="282301.A0A1I8GNC5"/>
<evidence type="ECO:0000256" key="1">
    <source>
        <dbReference type="ARBA" id="ARBA00004556"/>
    </source>
</evidence>
<sequence>MVSPSDADLRDESPAGLKAAGNEEFQRGNYQSALDIYSRALDSGSDLPADLSIALLSNRAQCALKLGQPESALTDCSAVLERRPNDPKALFRRALAYEATDKLADAYKDASQLFKQDPGNKAVQPLLARLQVALEKRREEVGTTEAKTRSMLSLICSDEIETDEEKRVQCLNNMTALCRQPACRVVLWDSPGLVPRVLQLATKSVNSSPNTFEAAARLLSNLTKDSAERSRLLLDTISVQGVHRLLVLSESDTISRSLLMLLKSLVWEMAGIEEYRKRRSKAEEDRRKSLAMGMVAKPLPQLLLTDEIAQRIDALLRELLQASHSNRLQAFTRDSVLELLVMLINKKESLAWYKQFLDCGGIETILNVTCAFHKGSHEHLRVTEDTRRHASLLLARIYDDLTSDQMRQTFREAACTFVMDLLTDKFFDSKIEALNAIGALLEGPHEIAQSIIGSEGILEGVLLLAQSGIELHQRLALETLVLAISKKAKADSVLRSAMPVLQQLYTSGKDSIKVRALVGLCKLGTASGSDSSCRGLADGSNVVLAKSCRRFLANPDKDLDLRRWAVEGLAFLCLDAEVKEDLCEHTEALQALSDLALRSRDPAIVYPCAAVLVNLTNSYDKQDIMPEMVELAKFAKHHVPEEHEKDGHAWVEGRINRLVKAGMLPALVQLASVSDKAMQVTNTCRELLSRVFLATLTMPEHRGPAVAAGAAKALLSLANSRNTDGGQVLAAQALARLAISLDPETAFPGQRAAELVRPLNQLLHAEANSLQVYEALLALTNLASAGDSLRSRLLSEIGLGRIRHYMYDDHRQLRIAATECLCNLCMLDKVGDSIAAAAAAGTSEDVKLLLLFCAPPRDADESTAEAADDKKEKLAPINEGGDGEDKLEPLVKPEDGEAAVAAPAASAAPATPEEPPETPADRERLVLAASGALAHLTTRVEVVGRMLSYPVWPDSMSYLASHPNPLIAHRGLYILRNACACTDSELAAWVAASPLLEVLMAVSRLDNEPAFKAARDLAKEALDCLAKAGFIRSVAP</sequence>
<dbReference type="PANTHER" id="PTHR45994:SF1">
    <property type="entry name" value="FI21225P1"/>
    <property type="match status" value="1"/>
</dbReference>
<dbReference type="WBParaSite" id="maker-uti_cns_0002437-snap-gene-0.13-mRNA-1">
    <property type="protein sequence ID" value="maker-uti_cns_0002437-snap-gene-0.13-mRNA-1"/>
    <property type="gene ID" value="maker-uti_cns_0002437-snap-gene-0.13"/>
</dbReference>